<keyword evidence="1" id="KW-1133">Transmembrane helix</keyword>
<comment type="caution">
    <text evidence="2">The sequence shown here is derived from an EMBL/GenBank/DDBJ whole genome shotgun (WGS) entry which is preliminary data.</text>
</comment>
<reference evidence="2 3" key="1">
    <citation type="journal article" date="2017" name="Int. J. Syst. Evol. Microbiol.">
        <title>Bacillus notoginsengisoli sp. nov., a novel bacterium isolated from the rhizosphere of Panax notoginseng.</title>
        <authorList>
            <person name="Zhang M.Y."/>
            <person name="Cheng J."/>
            <person name="Cai Y."/>
            <person name="Zhang T.Y."/>
            <person name="Wu Y.Y."/>
            <person name="Manikprabhu D."/>
            <person name="Li W.J."/>
            <person name="Zhang Y.X."/>
        </authorList>
    </citation>
    <scope>NUCLEOTIDE SEQUENCE [LARGE SCALE GENOMIC DNA]</scope>
    <source>
        <strain evidence="2 3">JCM 30743</strain>
    </source>
</reference>
<dbReference type="AlphaFoldDB" id="A0A417YSD9"/>
<keyword evidence="1" id="KW-0812">Transmembrane</keyword>
<keyword evidence="3" id="KW-1185">Reference proteome</keyword>
<dbReference type="RefSeq" id="WP_118921955.1">
    <property type="nucleotide sequence ID" value="NZ_QWEG01000009.1"/>
</dbReference>
<evidence type="ECO:0000313" key="3">
    <source>
        <dbReference type="Proteomes" id="UP000284416"/>
    </source>
</evidence>
<gene>
    <name evidence="2" type="ORF">D1B31_15455</name>
</gene>
<keyword evidence="1" id="KW-0472">Membrane</keyword>
<dbReference type="Proteomes" id="UP000284416">
    <property type="component" value="Unassembled WGS sequence"/>
</dbReference>
<organism evidence="2 3">
    <name type="scientific">Neobacillus notoginsengisoli</name>
    <dbReference type="NCBI Taxonomy" id="1578198"/>
    <lineage>
        <taxon>Bacteria</taxon>
        <taxon>Bacillati</taxon>
        <taxon>Bacillota</taxon>
        <taxon>Bacilli</taxon>
        <taxon>Bacillales</taxon>
        <taxon>Bacillaceae</taxon>
        <taxon>Neobacillus</taxon>
    </lineage>
</organism>
<evidence type="ECO:0000313" key="2">
    <source>
        <dbReference type="EMBL" id="RHW38165.1"/>
    </source>
</evidence>
<name>A0A417YSD9_9BACI</name>
<feature type="transmembrane region" description="Helical" evidence="1">
    <location>
        <begin position="7"/>
        <end position="29"/>
    </location>
</feature>
<protein>
    <submittedName>
        <fullName evidence="2">Uncharacterized protein</fullName>
    </submittedName>
</protein>
<dbReference type="EMBL" id="QWEG01000009">
    <property type="protein sequence ID" value="RHW38165.1"/>
    <property type="molecule type" value="Genomic_DNA"/>
</dbReference>
<evidence type="ECO:0000256" key="1">
    <source>
        <dbReference type="SAM" id="Phobius"/>
    </source>
</evidence>
<accession>A0A417YSD9</accession>
<proteinExistence type="predicted"/>
<feature type="transmembrane region" description="Helical" evidence="1">
    <location>
        <begin position="35"/>
        <end position="56"/>
    </location>
</feature>
<sequence length="196" mass="22758">MDNIKSYTSVVFMILIDFIILLGVLSMFFKVDNTIIAGMLGFIGAIIGGGITYLGVKKTLLHREREKFLADSSKLIFSLEDTIKLISPFLNNFGYKEMFNIKTRDSGSLGLLREFEWVIEKEYTKLREIHDYDFITILSFHIKSYSFELQKVPPGESLSEESMDVCIDKLRTIFGILTTQRKLLEKQYYQYKKQTK</sequence>